<dbReference type="Proteomes" id="UP000662857">
    <property type="component" value="Chromosome"/>
</dbReference>
<proteinExistence type="predicted"/>
<evidence type="ECO:0000313" key="3">
    <source>
        <dbReference type="Proteomes" id="UP000662857"/>
    </source>
</evidence>
<dbReference type="KEGG" id="nhy:JQS43_17815"/>
<dbReference type="InterPro" id="IPR029068">
    <property type="entry name" value="Glyas_Bleomycin-R_OHBP_Dase"/>
</dbReference>
<dbReference type="PROSITE" id="PS51819">
    <property type="entry name" value="VOC"/>
    <property type="match status" value="2"/>
</dbReference>
<evidence type="ECO:0000259" key="1">
    <source>
        <dbReference type="PROSITE" id="PS51819"/>
    </source>
</evidence>
<dbReference type="CDD" id="cd07247">
    <property type="entry name" value="SgaA_N_like"/>
    <property type="match status" value="2"/>
</dbReference>
<dbReference type="Pfam" id="PF00903">
    <property type="entry name" value="Glyoxalase"/>
    <property type="match status" value="1"/>
</dbReference>
<name>A0A895YI68_9ACTN</name>
<feature type="domain" description="VOC" evidence="1">
    <location>
        <begin position="10"/>
        <end position="120"/>
    </location>
</feature>
<reference evidence="2" key="1">
    <citation type="submission" date="2021-02" db="EMBL/GenBank/DDBJ databases">
        <title>Natrosporangium hydrolyticum gen. nov., sp. nov, a haloalkaliphilic actinobacterium from a soda solonchak soil.</title>
        <authorList>
            <person name="Sorokin D.Y."/>
            <person name="Khijniak T.V."/>
            <person name="Zakharycheva A.P."/>
            <person name="Boueva O.V."/>
            <person name="Ariskina E.V."/>
            <person name="Hahnke R.L."/>
            <person name="Bunk B."/>
            <person name="Sproer C."/>
            <person name="Schumann P."/>
            <person name="Evtushenko L.I."/>
            <person name="Kublanov I.V."/>
        </authorList>
    </citation>
    <scope>NUCLEOTIDE SEQUENCE</scope>
    <source>
        <strain evidence="2">DSM 106523</strain>
    </source>
</reference>
<dbReference type="InterPro" id="IPR041581">
    <property type="entry name" value="Glyoxalase_6"/>
</dbReference>
<dbReference type="Gene3D" id="3.10.180.10">
    <property type="entry name" value="2,3-Dihydroxybiphenyl 1,2-Dioxygenase, domain 1"/>
    <property type="match status" value="2"/>
</dbReference>
<dbReference type="InterPro" id="IPR037523">
    <property type="entry name" value="VOC_core"/>
</dbReference>
<dbReference type="AlphaFoldDB" id="A0A895YI68"/>
<keyword evidence="3" id="KW-1185">Reference proteome</keyword>
<feature type="domain" description="VOC" evidence="1">
    <location>
        <begin position="134"/>
        <end position="250"/>
    </location>
</feature>
<dbReference type="RefSeq" id="WP_239675536.1">
    <property type="nucleotide sequence ID" value="NZ_CP070499.1"/>
</dbReference>
<dbReference type="Pfam" id="PF18029">
    <property type="entry name" value="Glyoxalase_6"/>
    <property type="match status" value="1"/>
</dbReference>
<gene>
    <name evidence="2" type="ORF">JQS43_17815</name>
</gene>
<evidence type="ECO:0000313" key="2">
    <source>
        <dbReference type="EMBL" id="QSB13448.1"/>
    </source>
</evidence>
<organism evidence="2 3">
    <name type="scientific">Natronosporangium hydrolyticum</name>
    <dbReference type="NCBI Taxonomy" id="2811111"/>
    <lineage>
        <taxon>Bacteria</taxon>
        <taxon>Bacillati</taxon>
        <taxon>Actinomycetota</taxon>
        <taxon>Actinomycetes</taxon>
        <taxon>Micromonosporales</taxon>
        <taxon>Micromonosporaceae</taxon>
        <taxon>Natronosporangium</taxon>
    </lineage>
</organism>
<dbReference type="EMBL" id="CP070499">
    <property type="protein sequence ID" value="QSB13448.1"/>
    <property type="molecule type" value="Genomic_DNA"/>
</dbReference>
<dbReference type="PANTHER" id="PTHR33993">
    <property type="entry name" value="GLYOXALASE-RELATED"/>
    <property type="match status" value="1"/>
</dbReference>
<dbReference type="SUPFAM" id="SSF54593">
    <property type="entry name" value="Glyoxalase/Bleomycin resistance protein/Dihydroxybiphenyl dioxygenase"/>
    <property type="match status" value="2"/>
</dbReference>
<dbReference type="InterPro" id="IPR052164">
    <property type="entry name" value="Anthracycline_SecMetBiosynth"/>
</dbReference>
<dbReference type="PANTHER" id="PTHR33993:SF14">
    <property type="entry name" value="GB|AAF24581.1"/>
    <property type="match status" value="1"/>
</dbReference>
<sequence>MRIRGYAPATPCWAELTSSDPAASIAFYSGLFGWRTTETEVGSTVFTLRDLAAAGIVPTLTDGQPSAWLSYISTEEIDATVEQVGNAGGTILQPATEIGGRGTMAMLADPAGATFGLWQRGTFGGAQVATEANAVCWTDLAVRDVPGAAAFYGKVFGWRDEEGSLPTGYDYREWWVNNRVVAGVTIIGDEWPAEVPAHWRTTIEVDDCAATAARCRDLGGQVVLGPIDVNVGTYAQLIDPLGASFGIISLIPDLRLTP</sequence>
<dbReference type="InterPro" id="IPR004360">
    <property type="entry name" value="Glyas_Fos-R_dOase_dom"/>
</dbReference>
<protein>
    <submittedName>
        <fullName evidence="2">VOC family protein</fullName>
    </submittedName>
</protein>
<accession>A0A895YI68</accession>